<evidence type="ECO:0000313" key="2">
    <source>
        <dbReference type="EMBL" id="PWA04179.1"/>
    </source>
</evidence>
<dbReference type="AlphaFoldDB" id="A0A2U1JGP6"/>
<keyword evidence="3" id="KW-1185">Reference proteome</keyword>
<dbReference type="RefSeq" id="WP_116725687.1">
    <property type="nucleotide sequence ID" value="NZ_QCZI01000018.1"/>
</dbReference>
<reference evidence="2 3" key="1">
    <citation type="submission" date="2018-04" db="EMBL/GenBank/DDBJ databases">
        <title>Flavobacterium sp. nov., isolated from glacier ice.</title>
        <authorList>
            <person name="Liu Q."/>
            <person name="Xin Y.-H."/>
        </authorList>
    </citation>
    <scope>NUCLEOTIDE SEQUENCE [LARGE SCALE GENOMIC DNA]</scope>
    <source>
        <strain evidence="2 3">RB1R5</strain>
    </source>
</reference>
<sequence length="137" mass="15946">MLKRNKSIENRILFFIVSIILITLIARDFYIKSEVKKSNKFTIAKFTLKKDLPKTTNFYFTYILNGEKIVTANSGINYDILNSETETKIIDNLKINCFYLAKYDPKHPNIIIVDPLKKVTDTTEILKTGFSREDIEN</sequence>
<gene>
    <name evidence="2" type="ORF">DB895_12425</name>
</gene>
<evidence type="ECO:0000313" key="3">
    <source>
        <dbReference type="Proteomes" id="UP000245449"/>
    </source>
</evidence>
<feature type="transmembrane region" description="Helical" evidence="1">
    <location>
        <begin position="12"/>
        <end position="30"/>
    </location>
</feature>
<proteinExistence type="predicted"/>
<comment type="caution">
    <text evidence="2">The sequence shown here is derived from an EMBL/GenBank/DDBJ whole genome shotgun (WGS) entry which is preliminary data.</text>
</comment>
<evidence type="ECO:0000256" key="1">
    <source>
        <dbReference type="SAM" id="Phobius"/>
    </source>
</evidence>
<dbReference type="Proteomes" id="UP000245449">
    <property type="component" value="Unassembled WGS sequence"/>
</dbReference>
<keyword evidence="1" id="KW-0472">Membrane</keyword>
<keyword evidence="1" id="KW-0812">Transmembrane</keyword>
<protein>
    <submittedName>
        <fullName evidence="2">Uncharacterized protein</fullName>
    </submittedName>
</protein>
<dbReference type="EMBL" id="QCZI01000018">
    <property type="protein sequence ID" value="PWA04179.1"/>
    <property type="molecule type" value="Genomic_DNA"/>
</dbReference>
<dbReference type="OrthoDB" id="1377098at2"/>
<organism evidence="2 3">
    <name type="scientific">Flavobacterium psychrotolerans</name>
    <dbReference type="NCBI Taxonomy" id="2169410"/>
    <lineage>
        <taxon>Bacteria</taxon>
        <taxon>Pseudomonadati</taxon>
        <taxon>Bacteroidota</taxon>
        <taxon>Flavobacteriia</taxon>
        <taxon>Flavobacteriales</taxon>
        <taxon>Flavobacteriaceae</taxon>
        <taxon>Flavobacterium</taxon>
    </lineage>
</organism>
<keyword evidence="1" id="KW-1133">Transmembrane helix</keyword>
<name>A0A2U1JGP6_9FLAO</name>
<accession>A0A2U1JGP6</accession>